<name>A0ABV6MQ84_9PSEU</name>
<evidence type="ECO:0000259" key="1">
    <source>
        <dbReference type="Pfam" id="PF14667"/>
    </source>
</evidence>
<organism evidence="2 3">
    <name type="scientific">Kutzneria chonburiensis</name>
    <dbReference type="NCBI Taxonomy" id="1483604"/>
    <lineage>
        <taxon>Bacteria</taxon>
        <taxon>Bacillati</taxon>
        <taxon>Actinomycetota</taxon>
        <taxon>Actinomycetes</taxon>
        <taxon>Pseudonocardiales</taxon>
        <taxon>Pseudonocardiaceae</taxon>
        <taxon>Kutzneria</taxon>
    </lineage>
</organism>
<dbReference type="Pfam" id="PF14667">
    <property type="entry name" value="Polysacc_synt_C"/>
    <property type="match status" value="1"/>
</dbReference>
<dbReference type="EMBL" id="JBHLUD010000003">
    <property type="protein sequence ID" value="MFC0542247.1"/>
    <property type="molecule type" value="Genomic_DNA"/>
</dbReference>
<comment type="caution">
    <text evidence="2">The sequence shown here is derived from an EMBL/GenBank/DDBJ whole genome shotgun (WGS) entry which is preliminary data.</text>
</comment>
<keyword evidence="3" id="KW-1185">Reference proteome</keyword>
<evidence type="ECO:0000313" key="2">
    <source>
        <dbReference type="EMBL" id="MFC0542247.1"/>
    </source>
</evidence>
<dbReference type="Gene3D" id="2.60.120.10">
    <property type="entry name" value="Jelly Rolls"/>
    <property type="match status" value="1"/>
</dbReference>
<accession>A0ABV6MQ84</accession>
<feature type="domain" description="Capsular polysaccharide assembling protein CapF C-terminal" evidence="1">
    <location>
        <begin position="35"/>
        <end position="123"/>
    </location>
</feature>
<dbReference type="InterPro" id="IPR011051">
    <property type="entry name" value="RmlC_Cupin_sf"/>
</dbReference>
<dbReference type="InterPro" id="IPR014710">
    <property type="entry name" value="RmlC-like_jellyroll"/>
</dbReference>
<dbReference type="Proteomes" id="UP001589810">
    <property type="component" value="Unassembled WGS sequence"/>
</dbReference>
<dbReference type="InterPro" id="IPR029303">
    <property type="entry name" value="CapF_C"/>
</dbReference>
<dbReference type="SUPFAM" id="SSF51182">
    <property type="entry name" value="RmlC-like cupins"/>
    <property type="match status" value="1"/>
</dbReference>
<proteinExistence type="predicted"/>
<evidence type="ECO:0000313" key="3">
    <source>
        <dbReference type="Proteomes" id="UP001589810"/>
    </source>
</evidence>
<sequence length="134" mass="14598">MDELRITVLPAVSDERGLSVSVLTSCLAWVQPVQDLHFASIRTGAIRGNHFHIGKREAIAVVATDHWSLHWDTGSGTEAKHRTFAGDGAVLVEIPPLWAHAIRNEGNADLWIVAVSDRPYEPGETSPRKLVGSS</sequence>
<dbReference type="RefSeq" id="WP_273942945.1">
    <property type="nucleotide sequence ID" value="NZ_CP097263.1"/>
</dbReference>
<reference evidence="2 3" key="1">
    <citation type="submission" date="2024-09" db="EMBL/GenBank/DDBJ databases">
        <authorList>
            <person name="Sun Q."/>
            <person name="Mori K."/>
        </authorList>
    </citation>
    <scope>NUCLEOTIDE SEQUENCE [LARGE SCALE GENOMIC DNA]</scope>
    <source>
        <strain evidence="2 3">TBRC 1432</strain>
    </source>
</reference>
<gene>
    <name evidence="2" type="ORF">ACFFH7_12190</name>
</gene>
<protein>
    <recommendedName>
        <fullName evidence="1">Capsular polysaccharide assembling protein CapF C-terminal domain-containing protein</fullName>
    </recommendedName>
</protein>